<dbReference type="PRINTS" id="PR00094">
    <property type="entry name" value="ADENYLTKNASE"/>
</dbReference>
<dbReference type="GO" id="GO:0046039">
    <property type="term" value="P:GTP metabolic process"/>
    <property type="evidence" value="ECO:0007669"/>
    <property type="project" value="UniProtKB-UniRule"/>
</dbReference>
<dbReference type="GO" id="GO:0005524">
    <property type="term" value="F:ATP binding"/>
    <property type="evidence" value="ECO:0007669"/>
    <property type="project" value="InterPro"/>
</dbReference>
<dbReference type="InterPro" id="IPR028586">
    <property type="entry name" value="AK3/Ak4_mitochondrial"/>
</dbReference>
<dbReference type="InterPro" id="IPR007862">
    <property type="entry name" value="Adenylate_kinase_lid-dom"/>
</dbReference>
<dbReference type="CDD" id="cd01428">
    <property type="entry name" value="ADK"/>
    <property type="match status" value="1"/>
</dbReference>
<protein>
    <recommendedName>
        <fullName evidence="5">GTP:AMP phosphotransferase, mitochondrial</fullName>
        <ecNumber evidence="5">2.7.4.10</ecNumber>
    </recommendedName>
    <alternativeName>
        <fullName evidence="5">Adenylate kinase 3</fullName>
        <shortName evidence="5">AK 3</shortName>
    </alternativeName>
</protein>
<dbReference type="InterPro" id="IPR033690">
    <property type="entry name" value="Adenylat_kinase_CS"/>
</dbReference>
<dbReference type="GO" id="GO:0046899">
    <property type="term" value="F:nucleoside triphosphate adenylate kinase activity"/>
    <property type="evidence" value="ECO:0007669"/>
    <property type="project" value="UniProtKB-UniRule"/>
</dbReference>
<feature type="binding site" evidence="5">
    <location>
        <position position="144"/>
    </location>
    <ligand>
        <name>AMP</name>
        <dbReference type="ChEBI" id="CHEBI:456215"/>
    </ligand>
</feature>
<evidence type="ECO:0000256" key="2">
    <source>
        <dbReference type="ARBA" id="ARBA00022741"/>
    </source>
</evidence>
<keyword evidence="5" id="KW-0342">GTP-binding</keyword>
<comment type="similarity">
    <text evidence="5">Belongs to the adenylate kinase family. AK3 subfamily.</text>
</comment>
<dbReference type="PROSITE" id="PS00113">
    <property type="entry name" value="ADENYLATE_KINASE"/>
    <property type="match status" value="1"/>
</dbReference>
<feature type="binding site" evidence="5">
    <location>
        <begin position="20"/>
        <end position="25"/>
    </location>
    <ligand>
        <name>GTP</name>
        <dbReference type="ChEBI" id="CHEBI:37565"/>
    </ligand>
</feature>
<evidence type="ECO:0000313" key="8">
    <source>
        <dbReference type="EMBL" id="KAF2403741.1"/>
    </source>
</evidence>
<evidence type="ECO:0000256" key="4">
    <source>
        <dbReference type="ARBA" id="ARBA00023128"/>
    </source>
</evidence>
<dbReference type="Pfam" id="PF00406">
    <property type="entry name" value="ADK"/>
    <property type="match status" value="2"/>
</dbReference>
<feature type="binding site" evidence="5">
    <location>
        <position position="218"/>
    </location>
    <ligand>
        <name>AMP</name>
        <dbReference type="ChEBI" id="CHEBI:456215"/>
    </ligand>
</feature>
<dbReference type="InterPro" id="IPR027417">
    <property type="entry name" value="P-loop_NTPase"/>
</dbReference>
<name>A0A6G1I6C4_9PEZI</name>
<feature type="binding site" evidence="5">
    <location>
        <position position="247"/>
    </location>
    <ligand>
        <name>GTP</name>
        <dbReference type="ChEBI" id="CHEBI:37565"/>
    </ligand>
</feature>
<dbReference type="GO" id="GO:0046033">
    <property type="term" value="P:AMP metabolic process"/>
    <property type="evidence" value="ECO:0007669"/>
    <property type="project" value="UniProtKB-UniRule"/>
</dbReference>
<dbReference type="EMBL" id="ML996689">
    <property type="protein sequence ID" value="KAF2403741.1"/>
    <property type="molecule type" value="Genomic_DNA"/>
</dbReference>
<dbReference type="GO" id="GO:0005525">
    <property type="term" value="F:GTP binding"/>
    <property type="evidence" value="ECO:0007669"/>
    <property type="project" value="UniProtKB-KW"/>
</dbReference>
<proteinExistence type="inferred from homology"/>
<organism evidence="8 9">
    <name type="scientific">Trichodelitschia bisporula</name>
    <dbReference type="NCBI Taxonomy" id="703511"/>
    <lineage>
        <taxon>Eukaryota</taxon>
        <taxon>Fungi</taxon>
        <taxon>Dikarya</taxon>
        <taxon>Ascomycota</taxon>
        <taxon>Pezizomycotina</taxon>
        <taxon>Dothideomycetes</taxon>
        <taxon>Dothideomycetes incertae sedis</taxon>
        <taxon>Phaeotrichales</taxon>
        <taxon>Phaeotrichaceae</taxon>
        <taxon>Trichodelitschia</taxon>
    </lineage>
</organism>
<feature type="region of interest" description="LID" evidence="5">
    <location>
        <begin position="173"/>
        <end position="210"/>
    </location>
</feature>
<dbReference type="InterPro" id="IPR036193">
    <property type="entry name" value="ADK_active_lid_dom_sf"/>
</dbReference>
<dbReference type="AlphaFoldDB" id="A0A6G1I6C4"/>
<feature type="binding site" evidence="5">
    <location>
        <position position="47"/>
    </location>
    <ligand>
        <name>AMP</name>
        <dbReference type="ChEBI" id="CHEBI:456215"/>
    </ligand>
</feature>
<keyword evidence="1 5" id="KW-0808">Transferase</keyword>
<dbReference type="Gene3D" id="3.40.50.300">
    <property type="entry name" value="P-loop containing nucleotide triphosphate hydrolases"/>
    <property type="match status" value="1"/>
</dbReference>
<dbReference type="Proteomes" id="UP000799640">
    <property type="component" value="Unassembled WGS sequence"/>
</dbReference>
<evidence type="ECO:0000256" key="5">
    <source>
        <dbReference type="HAMAP-Rule" id="MF_03169"/>
    </source>
</evidence>
<dbReference type="HAMAP" id="MF_00235">
    <property type="entry name" value="Adenylate_kinase_Adk"/>
    <property type="match status" value="1"/>
</dbReference>
<dbReference type="OrthoDB" id="439792at2759"/>
<keyword evidence="2 5" id="KW-0547">Nucleotide-binding</keyword>
<dbReference type="PANTHER" id="PTHR23359">
    <property type="entry name" value="NUCLEOTIDE KINASE"/>
    <property type="match status" value="1"/>
</dbReference>
<reference evidence="8" key="1">
    <citation type="journal article" date="2020" name="Stud. Mycol.">
        <title>101 Dothideomycetes genomes: a test case for predicting lifestyles and emergence of pathogens.</title>
        <authorList>
            <person name="Haridas S."/>
            <person name="Albert R."/>
            <person name="Binder M."/>
            <person name="Bloem J."/>
            <person name="Labutti K."/>
            <person name="Salamov A."/>
            <person name="Andreopoulos B."/>
            <person name="Baker S."/>
            <person name="Barry K."/>
            <person name="Bills G."/>
            <person name="Bluhm B."/>
            <person name="Cannon C."/>
            <person name="Castanera R."/>
            <person name="Culley D."/>
            <person name="Daum C."/>
            <person name="Ezra D."/>
            <person name="Gonzalez J."/>
            <person name="Henrissat B."/>
            <person name="Kuo A."/>
            <person name="Liang C."/>
            <person name="Lipzen A."/>
            <person name="Lutzoni F."/>
            <person name="Magnuson J."/>
            <person name="Mondo S."/>
            <person name="Nolan M."/>
            <person name="Ohm R."/>
            <person name="Pangilinan J."/>
            <person name="Park H.-J."/>
            <person name="Ramirez L."/>
            <person name="Alfaro M."/>
            <person name="Sun H."/>
            <person name="Tritt A."/>
            <person name="Yoshinaga Y."/>
            <person name="Zwiers L.-H."/>
            <person name="Turgeon B."/>
            <person name="Goodwin S."/>
            <person name="Spatafora J."/>
            <person name="Crous P."/>
            <person name="Grigoriev I."/>
        </authorList>
    </citation>
    <scope>NUCLEOTIDE SEQUENCE</scope>
    <source>
        <strain evidence="8">CBS 262.69</strain>
    </source>
</reference>
<evidence type="ECO:0000313" key="9">
    <source>
        <dbReference type="Proteomes" id="UP000799640"/>
    </source>
</evidence>
<feature type="compositionally biased region" description="Basic and acidic residues" evidence="6">
    <location>
        <begin position="194"/>
        <end position="209"/>
    </location>
</feature>
<keyword evidence="4 5" id="KW-0496">Mitochondrion</keyword>
<dbReference type="GO" id="GO:0004017">
    <property type="term" value="F:AMP kinase activity"/>
    <property type="evidence" value="ECO:0007669"/>
    <property type="project" value="InterPro"/>
</dbReference>
<dbReference type="GO" id="GO:0046041">
    <property type="term" value="P:ITP metabolic process"/>
    <property type="evidence" value="ECO:0007669"/>
    <property type="project" value="UniProtKB-UniRule"/>
</dbReference>
<gene>
    <name evidence="5" type="primary">ADK2</name>
    <name evidence="8" type="ORF">EJ06DRAFT_471593</name>
</gene>
<comment type="function">
    <text evidence="5">Involved in maintaining the homeostasis of cellular nucleotides by catalyzing the interconversion of nucleoside phosphates. Has GTP:AMP phosphotransferase and ITP:AMP phosphotransferase activities.</text>
</comment>
<dbReference type="GO" id="GO:0006172">
    <property type="term" value="P:ADP biosynthetic process"/>
    <property type="evidence" value="ECO:0007669"/>
    <property type="project" value="UniProtKB-UniRule"/>
</dbReference>
<dbReference type="SUPFAM" id="SSF52540">
    <property type="entry name" value="P-loop containing nucleoside triphosphate hydrolases"/>
    <property type="match status" value="1"/>
</dbReference>
<feature type="region of interest" description="NMPbind" evidence="5">
    <location>
        <begin position="41"/>
        <end position="70"/>
    </location>
</feature>
<comment type="subunit">
    <text evidence="5">Monomer.</text>
</comment>
<evidence type="ECO:0000259" key="7">
    <source>
        <dbReference type="Pfam" id="PF05191"/>
    </source>
</evidence>
<dbReference type="HAMAP" id="MF_03169">
    <property type="entry name" value="Adenylate_kinase_AK3"/>
    <property type="match status" value="1"/>
</dbReference>
<feature type="binding site" evidence="5">
    <location>
        <position position="174"/>
    </location>
    <ligand>
        <name>GTP</name>
        <dbReference type="ChEBI" id="CHEBI:37565"/>
    </ligand>
</feature>
<evidence type="ECO:0000256" key="1">
    <source>
        <dbReference type="ARBA" id="ARBA00022679"/>
    </source>
</evidence>
<keyword evidence="9" id="KW-1185">Reference proteome</keyword>
<dbReference type="EC" id="2.7.4.10" evidence="5"/>
<feature type="binding site" evidence="5">
    <location>
        <position position="207"/>
    </location>
    <ligand>
        <name>AMP</name>
        <dbReference type="ChEBI" id="CHEBI:456215"/>
    </ligand>
</feature>
<dbReference type="SUPFAM" id="SSF57774">
    <property type="entry name" value="Microbial and mitochondrial ADK, insert 'zinc finger' domain"/>
    <property type="match status" value="1"/>
</dbReference>
<comment type="subcellular location">
    <subcellularLocation>
        <location evidence="5">Mitochondrion matrix</location>
    </subcellularLocation>
</comment>
<feature type="binding site" evidence="5">
    <location>
        <position position="42"/>
    </location>
    <ligand>
        <name>AMP</name>
        <dbReference type="ChEBI" id="CHEBI:456215"/>
    </ligand>
</feature>
<accession>A0A6G1I6C4</accession>
<sequence>MHGLSQLGRAARVILVGAPGVGKGTQTARLMKRFPQLSSLSSGDLLRENVRQQTPLGILAESKMKAGVLVPDAMMLRLILNEATKRGWAEREPRMPYTLSCTTSNLSTSSMEDMTAPPTFSQYTYSDNPNSSFILDGFPRTVSQASQIDNLIPINLVVYLNTPVNAIMERIMNRWVHAPSGRVYNMTFNPPKVPGKDDATGEALTRRDDDDPEVWKSRLRQFERTSLPLLDHYSKKGVLWTVNGNSSDEISPQLIKEFEKRFGMGQSS</sequence>
<dbReference type="InterPro" id="IPR000850">
    <property type="entry name" value="Adenylat/UMP-CMP_kin"/>
</dbReference>
<feature type="binding site" evidence="5">
    <location>
        <begin position="137"/>
        <end position="140"/>
    </location>
    <ligand>
        <name>AMP</name>
        <dbReference type="ChEBI" id="CHEBI:456215"/>
    </ligand>
</feature>
<dbReference type="Pfam" id="PF05191">
    <property type="entry name" value="ADK_lid"/>
    <property type="match status" value="1"/>
</dbReference>
<comment type="domain">
    <text evidence="5">Consists of three domains, a large central CORE domain and two small peripheral domains, NMPbind and LID, which undergo movements during catalysis. The LID domain closes over the site of phosphoryl transfer upon GTP binding. Assembling and dissambling the active center during each catalytic cycle provides an effective means to prevent GTP hydrolysis.</text>
</comment>
<feature type="region of interest" description="Disordered" evidence="6">
    <location>
        <begin position="190"/>
        <end position="209"/>
    </location>
</feature>
<feature type="binding site" evidence="5">
    <location>
        <begin position="68"/>
        <end position="70"/>
    </location>
    <ligand>
        <name>AMP</name>
        <dbReference type="ChEBI" id="CHEBI:456215"/>
    </ligand>
</feature>
<evidence type="ECO:0000256" key="6">
    <source>
        <dbReference type="SAM" id="MobiDB-lite"/>
    </source>
</evidence>
<feature type="binding site" evidence="5">
    <location>
        <begin position="183"/>
        <end position="184"/>
    </location>
    <ligand>
        <name>GTP</name>
        <dbReference type="ChEBI" id="CHEBI:37565"/>
    </ligand>
</feature>
<dbReference type="GO" id="GO:0005759">
    <property type="term" value="C:mitochondrial matrix"/>
    <property type="evidence" value="ECO:0007669"/>
    <property type="project" value="UniProtKB-SubCell"/>
</dbReference>
<keyword evidence="3 5" id="KW-0418">Kinase</keyword>
<feature type="domain" description="Adenylate kinase active site lid" evidence="7">
    <location>
        <begin position="174"/>
        <end position="209"/>
    </location>
</feature>
<evidence type="ECO:0000256" key="3">
    <source>
        <dbReference type="ARBA" id="ARBA00022777"/>
    </source>
</evidence>
<comment type="catalytic activity">
    <reaction evidence="5">
        <text>a ribonucleoside 5'-triphosphate + AMP = a ribonucleoside 5'-diphosphate + ADP</text>
        <dbReference type="Rhea" id="RHEA:13749"/>
        <dbReference type="ChEBI" id="CHEBI:57930"/>
        <dbReference type="ChEBI" id="CHEBI:61557"/>
        <dbReference type="ChEBI" id="CHEBI:456215"/>
        <dbReference type="ChEBI" id="CHEBI:456216"/>
        <dbReference type="EC" id="2.7.4.10"/>
    </reaction>
</comment>